<dbReference type="Proteomes" id="UP000272942">
    <property type="component" value="Unassembled WGS sequence"/>
</dbReference>
<proteinExistence type="predicted"/>
<gene>
    <name evidence="1" type="ORF">ECPE_LOCUS18116</name>
</gene>
<keyword evidence="2" id="KW-1185">Reference proteome</keyword>
<accession>A0A3P8H2C3</accession>
<evidence type="ECO:0000313" key="2">
    <source>
        <dbReference type="Proteomes" id="UP000272942"/>
    </source>
</evidence>
<organism evidence="1 2">
    <name type="scientific">Echinostoma caproni</name>
    <dbReference type="NCBI Taxonomy" id="27848"/>
    <lineage>
        <taxon>Eukaryota</taxon>
        <taxon>Metazoa</taxon>
        <taxon>Spiralia</taxon>
        <taxon>Lophotrochozoa</taxon>
        <taxon>Platyhelminthes</taxon>
        <taxon>Trematoda</taxon>
        <taxon>Digenea</taxon>
        <taxon>Plagiorchiida</taxon>
        <taxon>Echinostomata</taxon>
        <taxon>Echinostomatoidea</taxon>
        <taxon>Echinostomatidae</taxon>
        <taxon>Echinostoma</taxon>
    </lineage>
</organism>
<reference evidence="1 2" key="1">
    <citation type="submission" date="2018-11" db="EMBL/GenBank/DDBJ databases">
        <authorList>
            <consortium name="Pathogen Informatics"/>
        </authorList>
    </citation>
    <scope>NUCLEOTIDE SEQUENCE [LARGE SCALE GENOMIC DNA]</scope>
    <source>
        <strain evidence="1 2">Egypt</strain>
    </source>
</reference>
<dbReference type="AlphaFoldDB" id="A0A3P8H2C3"/>
<dbReference type="OrthoDB" id="267048at2759"/>
<evidence type="ECO:0000313" key="1">
    <source>
        <dbReference type="EMBL" id="VDP95602.1"/>
    </source>
</evidence>
<dbReference type="EMBL" id="UZAN01074720">
    <property type="protein sequence ID" value="VDP95602.1"/>
    <property type="molecule type" value="Genomic_DNA"/>
</dbReference>
<name>A0A3P8H2C3_9TREM</name>
<protein>
    <submittedName>
        <fullName evidence="1">Uncharacterized protein</fullName>
    </submittedName>
</protein>
<sequence length="69" mass="7699">MNDEDDVAAEREMEEAAMDSWSAAINYQASLTDSNQVMATDANGPTKRPPRIRKAAYFSDEEEIDEADN</sequence>